<dbReference type="PIRSF" id="PIRSF002211">
    <property type="entry name" value="Ribosomal_L30_bac-type"/>
    <property type="match status" value="1"/>
</dbReference>
<dbReference type="CDD" id="cd01658">
    <property type="entry name" value="Ribosomal_L30"/>
    <property type="match status" value="1"/>
</dbReference>
<dbReference type="EMBL" id="DXET01000161">
    <property type="protein sequence ID" value="HIX81790.1"/>
    <property type="molecule type" value="Genomic_DNA"/>
</dbReference>
<dbReference type="GO" id="GO:0003735">
    <property type="term" value="F:structural constituent of ribosome"/>
    <property type="evidence" value="ECO:0007669"/>
    <property type="project" value="InterPro"/>
</dbReference>
<dbReference type="Gene3D" id="3.30.1390.20">
    <property type="entry name" value="Ribosomal protein L30, ferredoxin-like fold domain"/>
    <property type="match status" value="1"/>
</dbReference>
<dbReference type="InterPro" id="IPR005996">
    <property type="entry name" value="Ribosomal_uL30_bac-type"/>
</dbReference>
<sequence>MAKTVMITLKKSPIGRLPKQRATLKALGLTKINKTVEKEYNESIQGMIKVVEHLVTVEEK</sequence>
<dbReference type="HAMAP" id="MF_01371_B">
    <property type="entry name" value="Ribosomal_uL30_B"/>
    <property type="match status" value="1"/>
</dbReference>
<dbReference type="PANTHER" id="PTHR15892:SF2">
    <property type="entry name" value="LARGE RIBOSOMAL SUBUNIT PROTEIN UL30M"/>
    <property type="match status" value="1"/>
</dbReference>
<dbReference type="AlphaFoldDB" id="A0A9D2BM44"/>
<organism evidence="7 8">
    <name type="scientific">Candidatus Erysipelatoclostridium merdavium</name>
    <dbReference type="NCBI Taxonomy" id="2838566"/>
    <lineage>
        <taxon>Bacteria</taxon>
        <taxon>Bacillati</taxon>
        <taxon>Bacillota</taxon>
        <taxon>Erysipelotrichia</taxon>
        <taxon>Erysipelotrichales</taxon>
        <taxon>Erysipelotrichales incertae sedis</taxon>
    </lineage>
</organism>
<accession>A0A9D2BM44</accession>
<dbReference type="Proteomes" id="UP000886724">
    <property type="component" value="Unassembled WGS sequence"/>
</dbReference>
<comment type="caution">
    <text evidence="7">The sequence shown here is derived from an EMBL/GenBank/DDBJ whole genome shotgun (WGS) entry which is preliminary data.</text>
</comment>
<keyword evidence="4 5" id="KW-0687">Ribonucleoprotein</keyword>
<protein>
    <recommendedName>
        <fullName evidence="5">Large ribosomal subunit protein uL30</fullName>
    </recommendedName>
</protein>
<evidence type="ECO:0000256" key="1">
    <source>
        <dbReference type="ARBA" id="ARBA00007594"/>
    </source>
</evidence>
<evidence type="ECO:0000259" key="6">
    <source>
        <dbReference type="Pfam" id="PF00327"/>
    </source>
</evidence>
<proteinExistence type="inferred from homology"/>
<dbReference type="FunFam" id="3.30.1390.20:FF:000001">
    <property type="entry name" value="50S ribosomal protein L30"/>
    <property type="match status" value="1"/>
</dbReference>
<dbReference type="InterPro" id="IPR036919">
    <property type="entry name" value="Ribo_uL30_ferredoxin-like_sf"/>
</dbReference>
<evidence type="ECO:0000313" key="7">
    <source>
        <dbReference type="EMBL" id="HIX81790.1"/>
    </source>
</evidence>
<dbReference type="GO" id="GO:0022625">
    <property type="term" value="C:cytosolic large ribosomal subunit"/>
    <property type="evidence" value="ECO:0007669"/>
    <property type="project" value="TreeGrafter"/>
</dbReference>
<comment type="similarity">
    <text evidence="1 5">Belongs to the universal ribosomal protein uL30 family.</text>
</comment>
<dbReference type="SUPFAM" id="SSF55129">
    <property type="entry name" value="Ribosomal protein L30p/L7e"/>
    <property type="match status" value="1"/>
</dbReference>
<reference evidence="7" key="2">
    <citation type="submission" date="2021-04" db="EMBL/GenBank/DDBJ databases">
        <authorList>
            <person name="Gilroy R."/>
        </authorList>
    </citation>
    <scope>NUCLEOTIDE SEQUENCE</scope>
    <source>
        <strain evidence="7">ChiGjej1B1-14440</strain>
    </source>
</reference>
<dbReference type="Pfam" id="PF00327">
    <property type="entry name" value="Ribosomal_L30"/>
    <property type="match status" value="1"/>
</dbReference>
<dbReference type="PANTHER" id="PTHR15892">
    <property type="entry name" value="MITOCHONDRIAL RIBOSOMAL PROTEIN L30"/>
    <property type="match status" value="1"/>
</dbReference>
<evidence type="ECO:0000256" key="4">
    <source>
        <dbReference type="ARBA" id="ARBA00023274"/>
    </source>
</evidence>
<feature type="domain" description="Large ribosomal subunit protein uL30-like ferredoxin-like fold" evidence="6">
    <location>
        <begin position="7"/>
        <end position="55"/>
    </location>
</feature>
<reference evidence="7" key="1">
    <citation type="journal article" date="2021" name="PeerJ">
        <title>Extensive microbial diversity within the chicken gut microbiome revealed by metagenomics and culture.</title>
        <authorList>
            <person name="Gilroy R."/>
            <person name="Ravi A."/>
            <person name="Getino M."/>
            <person name="Pursley I."/>
            <person name="Horton D.L."/>
            <person name="Alikhan N.F."/>
            <person name="Baker D."/>
            <person name="Gharbi K."/>
            <person name="Hall N."/>
            <person name="Watson M."/>
            <person name="Adriaenssens E.M."/>
            <person name="Foster-Nyarko E."/>
            <person name="Jarju S."/>
            <person name="Secka A."/>
            <person name="Antonio M."/>
            <person name="Oren A."/>
            <person name="Chaudhuri R.R."/>
            <person name="La Ragione R."/>
            <person name="Hildebrand F."/>
            <person name="Pallen M.J."/>
        </authorList>
    </citation>
    <scope>NUCLEOTIDE SEQUENCE</scope>
    <source>
        <strain evidence="7">ChiGjej1B1-14440</strain>
    </source>
</reference>
<gene>
    <name evidence="5 7" type="primary">rpmD</name>
    <name evidence="7" type="ORF">H9980_07470</name>
</gene>
<dbReference type="NCBIfam" id="TIGR01308">
    <property type="entry name" value="rpmD_bact"/>
    <property type="match status" value="1"/>
</dbReference>
<evidence type="ECO:0000256" key="3">
    <source>
        <dbReference type="ARBA" id="ARBA00022980"/>
    </source>
</evidence>
<dbReference type="InterPro" id="IPR016082">
    <property type="entry name" value="Ribosomal_uL30_ferredoxin-like"/>
</dbReference>
<dbReference type="GO" id="GO:0006412">
    <property type="term" value="P:translation"/>
    <property type="evidence" value="ECO:0007669"/>
    <property type="project" value="UniProtKB-UniRule"/>
</dbReference>
<name>A0A9D2BM44_9FIRM</name>
<keyword evidence="3 5" id="KW-0689">Ribosomal protein</keyword>
<evidence type="ECO:0000256" key="5">
    <source>
        <dbReference type="HAMAP-Rule" id="MF_01371"/>
    </source>
</evidence>
<comment type="subunit">
    <text evidence="2 5">Part of the 50S ribosomal subunit.</text>
</comment>
<evidence type="ECO:0000313" key="8">
    <source>
        <dbReference type="Proteomes" id="UP000886724"/>
    </source>
</evidence>
<evidence type="ECO:0000256" key="2">
    <source>
        <dbReference type="ARBA" id="ARBA00011838"/>
    </source>
</evidence>